<evidence type="ECO:0000313" key="2">
    <source>
        <dbReference type="Proteomes" id="UP001314170"/>
    </source>
</evidence>
<dbReference type="Proteomes" id="UP001314170">
    <property type="component" value="Unassembled WGS sequence"/>
</dbReference>
<gene>
    <name evidence="1" type="ORF">DCAF_LOCUS11560</name>
</gene>
<keyword evidence="2" id="KW-1185">Reference proteome</keyword>
<reference evidence="1 2" key="1">
    <citation type="submission" date="2024-01" db="EMBL/GenBank/DDBJ databases">
        <authorList>
            <person name="Waweru B."/>
        </authorList>
    </citation>
    <scope>NUCLEOTIDE SEQUENCE [LARGE SCALE GENOMIC DNA]</scope>
</reference>
<protein>
    <submittedName>
        <fullName evidence="1">Uncharacterized protein</fullName>
    </submittedName>
</protein>
<proteinExistence type="predicted"/>
<name>A0AAV1RJF0_9ROSI</name>
<comment type="caution">
    <text evidence="1">The sequence shown here is derived from an EMBL/GenBank/DDBJ whole genome shotgun (WGS) entry which is preliminary data.</text>
</comment>
<organism evidence="1 2">
    <name type="scientific">Dovyalis caffra</name>
    <dbReference type="NCBI Taxonomy" id="77055"/>
    <lineage>
        <taxon>Eukaryota</taxon>
        <taxon>Viridiplantae</taxon>
        <taxon>Streptophyta</taxon>
        <taxon>Embryophyta</taxon>
        <taxon>Tracheophyta</taxon>
        <taxon>Spermatophyta</taxon>
        <taxon>Magnoliopsida</taxon>
        <taxon>eudicotyledons</taxon>
        <taxon>Gunneridae</taxon>
        <taxon>Pentapetalae</taxon>
        <taxon>rosids</taxon>
        <taxon>fabids</taxon>
        <taxon>Malpighiales</taxon>
        <taxon>Salicaceae</taxon>
        <taxon>Flacourtieae</taxon>
        <taxon>Dovyalis</taxon>
    </lineage>
</organism>
<sequence length="145" mass="16075">MNYLKQMFDEWRAQQEKDLLRNLDAKIQRKTGSYWHQISISAGAVLPVASIRSVHLECLVVLVVAGNVLVSKIVHLNLADGAKRSELLQSGHCSLPNEWGVADSELFQKQILGATGSRRRSIPISLQLNSSEIEERIDNNNNGGA</sequence>
<dbReference type="EMBL" id="CAWUPB010000994">
    <property type="protein sequence ID" value="CAK7336551.1"/>
    <property type="molecule type" value="Genomic_DNA"/>
</dbReference>
<evidence type="ECO:0000313" key="1">
    <source>
        <dbReference type="EMBL" id="CAK7336551.1"/>
    </source>
</evidence>
<dbReference type="AlphaFoldDB" id="A0AAV1RJF0"/>
<accession>A0AAV1RJF0</accession>